<comment type="caution">
    <text evidence="2">The sequence shown here is derived from an EMBL/GenBank/DDBJ whole genome shotgun (WGS) entry which is preliminary data.</text>
</comment>
<accession>A0A8K0GES9</accession>
<dbReference type="AlphaFoldDB" id="A0A8K0GES9"/>
<feature type="compositionally biased region" description="Basic residues" evidence="1">
    <location>
        <begin position="84"/>
        <end position="96"/>
    </location>
</feature>
<protein>
    <submittedName>
        <fullName evidence="2">Uncharacterized protein</fullName>
    </submittedName>
</protein>
<name>A0A8K0GES9_IGNLU</name>
<organism evidence="2 3">
    <name type="scientific">Ignelater luminosus</name>
    <name type="common">Cucubano</name>
    <name type="synonym">Pyrophorus luminosus</name>
    <dbReference type="NCBI Taxonomy" id="2038154"/>
    <lineage>
        <taxon>Eukaryota</taxon>
        <taxon>Metazoa</taxon>
        <taxon>Ecdysozoa</taxon>
        <taxon>Arthropoda</taxon>
        <taxon>Hexapoda</taxon>
        <taxon>Insecta</taxon>
        <taxon>Pterygota</taxon>
        <taxon>Neoptera</taxon>
        <taxon>Endopterygota</taxon>
        <taxon>Coleoptera</taxon>
        <taxon>Polyphaga</taxon>
        <taxon>Elateriformia</taxon>
        <taxon>Elateroidea</taxon>
        <taxon>Elateridae</taxon>
        <taxon>Agrypninae</taxon>
        <taxon>Pyrophorini</taxon>
        <taxon>Ignelater</taxon>
    </lineage>
</organism>
<dbReference type="Proteomes" id="UP000801492">
    <property type="component" value="Unassembled WGS sequence"/>
</dbReference>
<gene>
    <name evidence="2" type="ORF">ILUMI_09726</name>
</gene>
<keyword evidence="3" id="KW-1185">Reference proteome</keyword>
<evidence type="ECO:0000313" key="2">
    <source>
        <dbReference type="EMBL" id="KAF2896446.1"/>
    </source>
</evidence>
<reference evidence="2" key="1">
    <citation type="submission" date="2019-08" db="EMBL/GenBank/DDBJ databases">
        <title>The genome of the North American firefly Photinus pyralis.</title>
        <authorList>
            <consortium name="Photinus pyralis genome working group"/>
            <person name="Fallon T.R."/>
            <person name="Sander Lower S.E."/>
            <person name="Weng J.-K."/>
        </authorList>
    </citation>
    <scope>NUCLEOTIDE SEQUENCE</scope>
    <source>
        <strain evidence="2">TRF0915ILg1</strain>
        <tissue evidence="2">Whole body</tissue>
    </source>
</reference>
<feature type="region of interest" description="Disordered" evidence="1">
    <location>
        <begin position="69"/>
        <end position="143"/>
    </location>
</feature>
<feature type="compositionally biased region" description="Basic and acidic residues" evidence="1">
    <location>
        <begin position="97"/>
        <end position="143"/>
    </location>
</feature>
<dbReference type="EMBL" id="VTPC01005107">
    <property type="protein sequence ID" value="KAF2896446.1"/>
    <property type="molecule type" value="Genomic_DNA"/>
</dbReference>
<sequence length="143" mass="16468">MHQLMAATQLLICDSSTIEQFQTLKRKKILANLTFCTDADTSVPSTSSVGTNNLDLESEAEVFLPNVSEYCPSSENDSDEEHLKPRRKTRIRTTRRRTLESEQLEEKLGQPERQLEEMEETPTRTDNPRKRTGNLREKTRLNS</sequence>
<proteinExistence type="predicted"/>
<evidence type="ECO:0000256" key="1">
    <source>
        <dbReference type="SAM" id="MobiDB-lite"/>
    </source>
</evidence>
<evidence type="ECO:0000313" key="3">
    <source>
        <dbReference type="Proteomes" id="UP000801492"/>
    </source>
</evidence>